<dbReference type="GO" id="GO:0008757">
    <property type="term" value="F:S-adenosylmethionine-dependent methyltransferase activity"/>
    <property type="evidence" value="ECO:0007669"/>
    <property type="project" value="InterPro"/>
</dbReference>
<dbReference type="RefSeq" id="WP_211948933.1">
    <property type="nucleotide sequence ID" value="NZ_CAJPUY010000014.1"/>
</dbReference>
<evidence type="ECO:0000259" key="1">
    <source>
        <dbReference type="Pfam" id="PF08241"/>
    </source>
</evidence>
<organism evidence="2 3">
    <name type="scientific">Cupriavidus yeoncheonensis</name>
    <dbReference type="NCBI Taxonomy" id="1462994"/>
    <lineage>
        <taxon>Bacteria</taxon>
        <taxon>Pseudomonadati</taxon>
        <taxon>Pseudomonadota</taxon>
        <taxon>Betaproteobacteria</taxon>
        <taxon>Burkholderiales</taxon>
        <taxon>Burkholderiaceae</taxon>
        <taxon>Cupriavidus</taxon>
    </lineage>
</organism>
<feature type="domain" description="Methyltransferase type 11" evidence="1">
    <location>
        <begin position="52"/>
        <end position="148"/>
    </location>
</feature>
<keyword evidence="2" id="KW-0489">Methyltransferase</keyword>
<accession>A0A916IWH4</accession>
<keyword evidence="3" id="KW-1185">Reference proteome</keyword>
<dbReference type="InterPro" id="IPR029063">
    <property type="entry name" value="SAM-dependent_MTases_sf"/>
</dbReference>
<dbReference type="InterPro" id="IPR013216">
    <property type="entry name" value="Methyltransf_11"/>
</dbReference>
<dbReference type="Pfam" id="PF08241">
    <property type="entry name" value="Methyltransf_11"/>
    <property type="match status" value="1"/>
</dbReference>
<proteinExistence type="predicted"/>
<protein>
    <submittedName>
        <fullName evidence="2">Methyltransferase YcgJ</fullName>
        <ecNumber evidence="2">2.1.1.-</ecNumber>
    </submittedName>
</protein>
<dbReference type="PANTHER" id="PTHR43591">
    <property type="entry name" value="METHYLTRANSFERASE"/>
    <property type="match status" value="1"/>
</dbReference>
<dbReference type="PANTHER" id="PTHR43591:SF24">
    <property type="entry name" value="2-METHOXY-6-POLYPRENYL-1,4-BENZOQUINOL METHYLASE, MITOCHONDRIAL"/>
    <property type="match status" value="1"/>
</dbReference>
<gene>
    <name evidence="2" type="primary">ycgJ</name>
    <name evidence="2" type="ORF">LMG31506_04022</name>
</gene>
<dbReference type="Gene3D" id="3.40.50.150">
    <property type="entry name" value="Vaccinia Virus protein VP39"/>
    <property type="match status" value="1"/>
</dbReference>
<dbReference type="Proteomes" id="UP000672934">
    <property type="component" value="Unassembled WGS sequence"/>
</dbReference>
<evidence type="ECO:0000313" key="2">
    <source>
        <dbReference type="EMBL" id="CAG2149358.1"/>
    </source>
</evidence>
<dbReference type="AlphaFoldDB" id="A0A916IWH4"/>
<dbReference type="GO" id="GO:0032259">
    <property type="term" value="P:methylation"/>
    <property type="evidence" value="ECO:0007669"/>
    <property type="project" value="UniProtKB-KW"/>
</dbReference>
<sequence length="261" mass="28291">MQQQELVAAQFGATASAYLTSAVHAQGADLEQLRQELADLIPADKRASSTVLDLGCGAGHASFAAATVAGTVTAYDLSLEMLDVVAGAARDRGLANIVTRQGAAETLPFEDGTFCAVVSRMSAHHWRNVPAALREMRRVLKPGGKVVLIDIAGAEDPLRDTWLQSVELLRDPSHVRDYTGPAWRAMFESAGFAADEIGVSPAWRIGIEFESWVTRMRTAPVAVEAIRHLWQLAPAEVREHYRVQVDGSFDLEAVMVTARAR</sequence>
<evidence type="ECO:0000313" key="3">
    <source>
        <dbReference type="Proteomes" id="UP000672934"/>
    </source>
</evidence>
<dbReference type="EMBL" id="CAJPUY010000014">
    <property type="protein sequence ID" value="CAG2149358.1"/>
    <property type="molecule type" value="Genomic_DNA"/>
</dbReference>
<comment type="caution">
    <text evidence="2">The sequence shown here is derived from an EMBL/GenBank/DDBJ whole genome shotgun (WGS) entry which is preliminary data.</text>
</comment>
<dbReference type="EC" id="2.1.1.-" evidence="2"/>
<name>A0A916IWH4_9BURK</name>
<reference evidence="2" key="1">
    <citation type="submission" date="2021-03" db="EMBL/GenBank/DDBJ databases">
        <authorList>
            <person name="Peeters C."/>
        </authorList>
    </citation>
    <scope>NUCLEOTIDE SEQUENCE</scope>
    <source>
        <strain evidence="2">LMG 31506</strain>
    </source>
</reference>
<keyword evidence="2" id="KW-0808">Transferase</keyword>
<dbReference type="CDD" id="cd02440">
    <property type="entry name" value="AdoMet_MTases"/>
    <property type="match status" value="1"/>
</dbReference>
<dbReference type="SUPFAM" id="SSF53335">
    <property type="entry name" value="S-adenosyl-L-methionine-dependent methyltransferases"/>
    <property type="match status" value="1"/>
</dbReference>